<organism evidence="2 3">
    <name type="scientific">Gigaspora margarita</name>
    <dbReference type="NCBI Taxonomy" id="4874"/>
    <lineage>
        <taxon>Eukaryota</taxon>
        <taxon>Fungi</taxon>
        <taxon>Fungi incertae sedis</taxon>
        <taxon>Mucoromycota</taxon>
        <taxon>Glomeromycotina</taxon>
        <taxon>Glomeromycetes</taxon>
        <taxon>Diversisporales</taxon>
        <taxon>Gigasporaceae</taxon>
        <taxon>Gigaspora</taxon>
    </lineage>
</organism>
<comment type="caution">
    <text evidence="2">The sequence shown here is derived from an EMBL/GenBank/DDBJ whole genome shotgun (WGS) entry which is preliminary data.</text>
</comment>
<dbReference type="EMBL" id="WTPW01001219">
    <property type="protein sequence ID" value="KAF0449277.1"/>
    <property type="molecule type" value="Genomic_DNA"/>
</dbReference>
<reference evidence="2 3" key="1">
    <citation type="journal article" date="2019" name="Environ. Microbiol.">
        <title>At the nexus of three kingdoms: the genome of the mycorrhizal fungus Gigaspora margarita provides insights into plant, endobacterial and fungal interactions.</title>
        <authorList>
            <person name="Venice F."/>
            <person name="Ghignone S."/>
            <person name="Salvioli di Fossalunga A."/>
            <person name="Amselem J."/>
            <person name="Novero M."/>
            <person name="Xianan X."/>
            <person name="Sedzielewska Toro K."/>
            <person name="Morin E."/>
            <person name="Lipzen A."/>
            <person name="Grigoriev I.V."/>
            <person name="Henrissat B."/>
            <person name="Martin F.M."/>
            <person name="Bonfante P."/>
        </authorList>
    </citation>
    <scope>NUCLEOTIDE SEQUENCE [LARGE SCALE GENOMIC DNA]</scope>
    <source>
        <strain evidence="2 3">BEG34</strain>
    </source>
</reference>
<feature type="compositionally biased region" description="Polar residues" evidence="1">
    <location>
        <begin position="56"/>
        <end position="86"/>
    </location>
</feature>
<name>A0A8H3XCP3_GIGMA</name>
<dbReference type="Proteomes" id="UP000439903">
    <property type="component" value="Unassembled WGS sequence"/>
</dbReference>
<evidence type="ECO:0000313" key="2">
    <source>
        <dbReference type="EMBL" id="KAF0449277.1"/>
    </source>
</evidence>
<feature type="compositionally biased region" description="Low complexity" evidence="1">
    <location>
        <begin position="1"/>
        <end position="21"/>
    </location>
</feature>
<accession>A0A8H3XCP3</accession>
<gene>
    <name evidence="2" type="ORF">F8M41_002538</name>
</gene>
<evidence type="ECO:0000313" key="3">
    <source>
        <dbReference type="Proteomes" id="UP000439903"/>
    </source>
</evidence>
<sequence>MSQPTNQTVGQNNNGLQNVGGPPQGAPRPRNVTNLSTDTLAAIQQYTNLVRGGNPFTRSQEAQDVENQPAQSAQSTLQLISGQSFP</sequence>
<dbReference type="AlphaFoldDB" id="A0A8H3XCP3"/>
<feature type="region of interest" description="Disordered" evidence="1">
    <location>
        <begin position="1"/>
        <end position="33"/>
    </location>
</feature>
<evidence type="ECO:0000256" key="1">
    <source>
        <dbReference type="SAM" id="MobiDB-lite"/>
    </source>
</evidence>
<keyword evidence="3" id="KW-1185">Reference proteome</keyword>
<proteinExistence type="predicted"/>
<feature type="region of interest" description="Disordered" evidence="1">
    <location>
        <begin position="51"/>
        <end position="86"/>
    </location>
</feature>
<protein>
    <submittedName>
        <fullName evidence="2">Uncharacterized protein</fullName>
    </submittedName>
</protein>